<dbReference type="PANTHER" id="PTHR44846:SF17">
    <property type="entry name" value="GNTR-FAMILY TRANSCRIPTIONAL REGULATOR"/>
    <property type="match status" value="1"/>
</dbReference>
<feature type="domain" description="HTH gntR-type" evidence="4">
    <location>
        <begin position="7"/>
        <end position="75"/>
    </location>
</feature>
<gene>
    <name evidence="5" type="ORF">HORIV_23380</name>
</gene>
<dbReference type="CDD" id="cd07377">
    <property type="entry name" value="WHTH_GntR"/>
    <property type="match status" value="1"/>
</dbReference>
<dbReference type="InterPro" id="IPR036388">
    <property type="entry name" value="WH-like_DNA-bd_sf"/>
</dbReference>
<dbReference type="PANTHER" id="PTHR44846">
    <property type="entry name" value="MANNOSYL-D-GLYCERATE TRANSPORT/METABOLISM SYSTEM REPRESSOR MNGR-RELATED"/>
    <property type="match status" value="1"/>
</dbReference>
<dbReference type="Pfam" id="PF07702">
    <property type="entry name" value="UTRA"/>
    <property type="match status" value="1"/>
</dbReference>
<protein>
    <submittedName>
        <fullName evidence="5">GntR family transcriptional regulator</fullName>
    </submittedName>
</protein>
<organism evidence="5 6">
    <name type="scientific">Vreelandella olivaria</name>
    <dbReference type="NCBI Taxonomy" id="390919"/>
    <lineage>
        <taxon>Bacteria</taxon>
        <taxon>Pseudomonadati</taxon>
        <taxon>Pseudomonadota</taxon>
        <taxon>Gammaproteobacteria</taxon>
        <taxon>Oceanospirillales</taxon>
        <taxon>Halomonadaceae</taxon>
        <taxon>Vreelandella</taxon>
    </lineage>
</organism>
<dbReference type="PRINTS" id="PR00035">
    <property type="entry name" value="HTHGNTR"/>
</dbReference>
<dbReference type="InterPro" id="IPR000524">
    <property type="entry name" value="Tscrpt_reg_HTH_GntR"/>
</dbReference>
<evidence type="ECO:0000256" key="3">
    <source>
        <dbReference type="ARBA" id="ARBA00023163"/>
    </source>
</evidence>
<dbReference type="PROSITE" id="PS50949">
    <property type="entry name" value="HTH_GNTR"/>
    <property type="match status" value="1"/>
</dbReference>
<evidence type="ECO:0000259" key="4">
    <source>
        <dbReference type="PROSITE" id="PS50949"/>
    </source>
</evidence>
<dbReference type="InterPro" id="IPR050679">
    <property type="entry name" value="Bact_HTH_transcr_reg"/>
</dbReference>
<dbReference type="Proteomes" id="UP000289555">
    <property type="component" value="Chromosome"/>
</dbReference>
<sequence length="235" mass="25597">MIQAAPKTKSERIARVLEAEIRSGSLHDGAALSSESSLVERFAVSRTTVRKGLGILVAKGLIRTRVGIGSFVTYGGAVIDNGPGWSLALSDTGTQMDARILQIVRQPMDLAVQQFTAEYVLAVDRIRFRKDTGRALTLERSRVPWRDDFAPILAEGLENGSLSQTLEARHLSPASGEEWANVLPALTPEDAALMGRAAGEPMLRLRRLTRTVSGDIVEYVESLLDPGLFGLHMEF</sequence>
<evidence type="ECO:0000256" key="1">
    <source>
        <dbReference type="ARBA" id="ARBA00023015"/>
    </source>
</evidence>
<dbReference type="InterPro" id="IPR011663">
    <property type="entry name" value="UTRA"/>
</dbReference>
<dbReference type="InterPro" id="IPR028978">
    <property type="entry name" value="Chorismate_lyase_/UTRA_dom_sf"/>
</dbReference>
<evidence type="ECO:0000313" key="5">
    <source>
        <dbReference type="EMBL" id="BBI49917.1"/>
    </source>
</evidence>
<evidence type="ECO:0000313" key="6">
    <source>
        <dbReference type="Proteomes" id="UP000289555"/>
    </source>
</evidence>
<accession>A0ABN5WSN6</accession>
<proteinExistence type="predicted"/>
<dbReference type="EMBL" id="AP019416">
    <property type="protein sequence ID" value="BBI49917.1"/>
    <property type="molecule type" value="Genomic_DNA"/>
</dbReference>
<dbReference type="InterPro" id="IPR036390">
    <property type="entry name" value="WH_DNA-bd_sf"/>
</dbReference>
<reference evidence="6" key="1">
    <citation type="journal article" date="2019" name="Microbiol. Resour. Announc.">
        <title>Complete Genome Sequence of Halomonas olivaria, a Moderately Halophilic Bacterium Isolated from Olive Processing Effluents, Obtained by Nanopore Sequencing.</title>
        <authorList>
            <person name="Nagata S."/>
            <person name="Ii K.M."/>
            <person name="Tsukimi T."/>
            <person name="Miura M.C."/>
            <person name="Galipon J."/>
            <person name="Arakawa K."/>
        </authorList>
    </citation>
    <scope>NUCLEOTIDE SEQUENCE [LARGE SCALE GENOMIC DNA]</scope>
    <source>
        <strain evidence="6">TYRC17</strain>
    </source>
</reference>
<evidence type="ECO:0000256" key="2">
    <source>
        <dbReference type="ARBA" id="ARBA00023125"/>
    </source>
</evidence>
<dbReference type="SUPFAM" id="SSF64288">
    <property type="entry name" value="Chorismate lyase-like"/>
    <property type="match status" value="1"/>
</dbReference>
<dbReference type="SMART" id="SM00345">
    <property type="entry name" value="HTH_GNTR"/>
    <property type="match status" value="1"/>
</dbReference>
<keyword evidence="2" id="KW-0238">DNA-binding</keyword>
<keyword evidence="3" id="KW-0804">Transcription</keyword>
<dbReference type="Pfam" id="PF00392">
    <property type="entry name" value="GntR"/>
    <property type="match status" value="1"/>
</dbReference>
<keyword evidence="6" id="KW-1185">Reference proteome</keyword>
<name>A0ABN5WSN6_9GAMM</name>
<dbReference type="SMART" id="SM00866">
    <property type="entry name" value="UTRA"/>
    <property type="match status" value="1"/>
</dbReference>
<keyword evidence="1" id="KW-0805">Transcription regulation</keyword>
<dbReference type="SUPFAM" id="SSF46785">
    <property type="entry name" value="Winged helix' DNA-binding domain"/>
    <property type="match status" value="1"/>
</dbReference>
<dbReference type="Gene3D" id="3.40.1410.10">
    <property type="entry name" value="Chorismate lyase-like"/>
    <property type="match status" value="1"/>
</dbReference>
<dbReference type="Gene3D" id="1.10.10.10">
    <property type="entry name" value="Winged helix-like DNA-binding domain superfamily/Winged helix DNA-binding domain"/>
    <property type="match status" value="1"/>
</dbReference>